<dbReference type="EMBL" id="BONZ01000121">
    <property type="protein sequence ID" value="GIH21264.1"/>
    <property type="molecule type" value="Genomic_DNA"/>
</dbReference>
<proteinExistence type="predicted"/>
<keyword evidence="2" id="KW-1185">Reference proteome</keyword>
<organism evidence="1 2">
    <name type="scientific">Rugosimonospora africana</name>
    <dbReference type="NCBI Taxonomy" id="556532"/>
    <lineage>
        <taxon>Bacteria</taxon>
        <taxon>Bacillati</taxon>
        <taxon>Actinomycetota</taxon>
        <taxon>Actinomycetes</taxon>
        <taxon>Micromonosporales</taxon>
        <taxon>Micromonosporaceae</taxon>
        <taxon>Rugosimonospora</taxon>
    </lineage>
</organism>
<comment type="caution">
    <text evidence="1">The sequence shown here is derived from an EMBL/GenBank/DDBJ whole genome shotgun (WGS) entry which is preliminary data.</text>
</comment>
<name>A0A8J3VWU8_9ACTN</name>
<accession>A0A8J3VWU8</accession>
<reference evidence="1" key="1">
    <citation type="submission" date="2021-01" db="EMBL/GenBank/DDBJ databases">
        <title>Whole genome shotgun sequence of Rugosimonospora africana NBRC 104875.</title>
        <authorList>
            <person name="Komaki H."/>
            <person name="Tamura T."/>
        </authorList>
    </citation>
    <scope>NUCLEOTIDE SEQUENCE</scope>
    <source>
        <strain evidence="1">NBRC 104875</strain>
    </source>
</reference>
<protein>
    <submittedName>
        <fullName evidence="1">Uncharacterized protein</fullName>
    </submittedName>
</protein>
<evidence type="ECO:0000313" key="2">
    <source>
        <dbReference type="Proteomes" id="UP000642748"/>
    </source>
</evidence>
<gene>
    <name evidence="1" type="ORF">Raf01_94360</name>
</gene>
<dbReference type="AlphaFoldDB" id="A0A8J3VWU8"/>
<dbReference type="Proteomes" id="UP000642748">
    <property type="component" value="Unassembled WGS sequence"/>
</dbReference>
<sequence>MRILLVGPAPTGSAAKERRSAAMVESRGQAGRGAFGADFAPGIAITADEP</sequence>
<evidence type="ECO:0000313" key="1">
    <source>
        <dbReference type="EMBL" id="GIH21264.1"/>
    </source>
</evidence>